<evidence type="ECO:0008006" key="4">
    <source>
        <dbReference type="Google" id="ProtNLM"/>
    </source>
</evidence>
<keyword evidence="2" id="KW-0472">Membrane</keyword>
<evidence type="ECO:0000313" key="3">
    <source>
        <dbReference type="EMBL" id="DAE29859.1"/>
    </source>
</evidence>
<reference evidence="3" key="1">
    <citation type="journal article" date="2021" name="Proc. Natl. Acad. Sci. U.S.A.">
        <title>A Catalog of Tens of Thousands of Viruses from Human Metagenomes Reveals Hidden Associations with Chronic Diseases.</title>
        <authorList>
            <person name="Tisza M.J."/>
            <person name="Buck C.B."/>
        </authorList>
    </citation>
    <scope>NUCLEOTIDE SEQUENCE</scope>
    <source>
        <strain evidence="3">CtqEG8</strain>
    </source>
</reference>
<accession>A0A8S5RFC5</accession>
<organism evidence="3">
    <name type="scientific">virus sp. ctqEG8</name>
    <dbReference type="NCBI Taxonomy" id="2827998"/>
    <lineage>
        <taxon>Viruses</taxon>
    </lineage>
</organism>
<protein>
    <recommendedName>
        <fullName evidence="4">Transmembrane protein</fullName>
    </recommendedName>
</protein>
<sequence length="101" mass="11322">MDVETKLDMVKDPTSGTDNYISQFVFESCEMRHEKREKRYFSVIILLIVLLVATNVAWLFYEAQFQVQTSETVTTTTTQTVEATQETADGDASLDVTAGGD</sequence>
<name>A0A8S5RFC5_9VIRU</name>
<keyword evidence="2" id="KW-1133">Transmembrane helix</keyword>
<feature type="transmembrane region" description="Helical" evidence="2">
    <location>
        <begin position="40"/>
        <end position="61"/>
    </location>
</feature>
<evidence type="ECO:0000256" key="2">
    <source>
        <dbReference type="SAM" id="Phobius"/>
    </source>
</evidence>
<keyword evidence="2" id="KW-0812">Transmembrane</keyword>
<dbReference type="EMBL" id="BK059100">
    <property type="protein sequence ID" value="DAE29859.1"/>
    <property type="molecule type" value="Genomic_DNA"/>
</dbReference>
<evidence type="ECO:0000256" key="1">
    <source>
        <dbReference type="SAM" id="MobiDB-lite"/>
    </source>
</evidence>
<feature type="region of interest" description="Disordered" evidence="1">
    <location>
        <begin position="79"/>
        <end position="101"/>
    </location>
</feature>
<proteinExistence type="predicted"/>